<sequence>MPDNSGDPTIKKSIALSDGRELKTDMAIKCIGFSPNNGVLNAKDFPGAFIE</sequence>
<dbReference type="RefSeq" id="XP_014143468.1">
    <property type="nucleotide sequence ID" value="XM_014287993.1"/>
</dbReference>
<dbReference type="EMBL" id="KQ254380">
    <property type="protein sequence ID" value="KNC69566.1"/>
    <property type="molecule type" value="Genomic_DNA"/>
</dbReference>
<evidence type="ECO:0000313" key="2">
    <source>
        <dbReference type="Proteomes" id="UP000054560"/>
    </source>
</evidence>
<dbReference type="OrthoDB" id="202203at2759"/>
<proteinExistence type="predicted"/>
<reference evidence="1 2" key="1">
    <citation type="submission" date="2011-02" db="EMBL/GenBank/DDBJ databases">
        <title>The Genome Sequence of Sphaeroforma arctica JP610.</title>
        <authorList>
            <consortium name="The Broad Institute Genome Sequencing Platform"/>
            <person name="Russ C."/>
            <person name="Cuomo C."/>
            <person name="Young S.K."/>
            <person name="Zeng Q."/>
            <person name="Gargeya S."/>
            <person name="Alvarado L."/>
            <person name="Berlin A."/>
            <person name="Chapman S.B."/>
            <person name="Chen Z."/>
            <person name="Freedman E."/>
            <person name="Gellesch M."/>
            <person name="Goldberg J."/>
            <person name="Griggs A."/>
            <person name="Gujja S."/>
            <person name="Heilman E."/>
            <person name="Heiman D."/>
            <person name="Howarth C."/>
            <person name="Mehta T."/>
            <person name="Neiman D."/>
            <person name="Pearson M."/>
            <person name="Roberts A."/>
            <person name="Saif S."/>
            <person name="Shea T."/>
            <person name="Shenoy N."/>
            <person name="Sisk P."/>
            <person name="Stolte C."/>
            <person name="Sykes S."/>
            <person name="White J."/>
            <person name="Yandava C."/>
            <person name="Burger G."/>
            <person name="Gray M.W."/>
            <person name="Holland P.W.H."/>
            <person name="King N."/>
            <person name="Lang F.B.F."/>
            <person name="Roger A.J."/>
            <person name="Ruiz-Trillo I."/>
            <person name="Haas B."/>
            <person name="Nusbaum C."/>
            <person name="Birren B."/>
        </authorList>
    </citation>
    <scope>NUCLEOTIDE SEQUENCE [LARGE SCALE GENOMIC DNA]</scope>
    <source>
        <strain evidence="1 2">JP610</strain>
    </source>
</reference>
<gene>
    <name evidence="1" type="ORF">SARC_17922</name>
</gene>
<dbReference type="Proteomes" id="UP000054560">
    <property type="component" value="Unassembled WGS sequence"/>
</dbReference>
<evidence type="ECO:0008006" key="3">
    <source>
        <dbReference type="Google" id="ProtNLM"/>
    </source>
</evidence>
<name>A0A0L0EYU8_9EUKA</name>
<accession>A0A0L0EYU8</accession>
<dbReference type="GeneID" id="25918426"/>
<keyword evidence="2" id="KW-1185">Reference proteome</keyword>
<organism evidence="1 2">
    <name type="scientific">Sphaeroforma arctica JP610</name>
    <dbReference type="NCBI Taxonomy" id="667725"/>
    <lineage>
        <taxon>Eukaryota</taxon>
        <taxon>Ichthyosporea</taxon>
        <taxon>Ichthyophonida</taxon>
        <taxon>Sphaeroforma</taxon>
    </lineage>
</organism>
<evidence type="ECO:0000313" key="1">
    <source>
        <dbReference type="EMBL" id="KNC69566.1"/>
    </source>
</evidence>
<feature type="non-terminal residue" evidence="1">
    <location>
        <position position="51"/>
    </location>
</feature>
<protein>
    <recommendedName>
        <fullName evidence="3">FAD/NAD(P)-binding domain-containing protein</fullName>
    </recommendedName>
</protein>
<dbReference type="AlphaFoldDB" id="A0A0L0EYU8"/>